<reference evidence="2" key="1">
    <citation type="submission" date="2018-06" db="EMBL/GenBank/DDBJ databases">
        <authorList>
            <person name="Zhirakovskaya E."/>
        </authorList>
    </citation>
    <scope>NUCLEOTIDE SEQUENCE</scope>
</reference>
<protein>
    <submittedName>
        <fullName evidence="2">Thioredoxin SoxW</fullName>
    </submittedName>
</protein>
<feature type="domain" description="Thioredoxin" evidence="1">
    <location>
        <begin position="29"/>
        <end position="177"/>
    </location>
</feature>
<dbReference type="Pfam" id="PF13098">
    <property type="entry name" value="Thioredoxin_2"/>
    <property type="match status" value="2"/>
</dbReference>
<proteinExistence type="predicted"/>
<dbReference type="Gene3D" id="3.40.30.10">
    <property type="entry name" value="Glutaredoxin"/>
    <property type="match status" value="2"/>
</dbReference>
<dbReference type="SUPFAM" id="SSF52833">
    <property type="entry name" value="Thioredoxin-like"/>
    <property type="match status" value="2"/>
</dbReference>
<accession>A0A3B1C073</accession>
<sequence>MSEFPAKFYFINTLFGIMLLLSNACIAASHDNPNDPGFDDQPLKEDIVLPDWFKMSFLELKDDISDARENGKKGLIIYFGQKRCPYCKAMLENDWGQKDIINYTQKNFDVIAINIRGQKPVVDLNGKSWTERSYSVAQKTNFTPSLIFYDLQGREALRLRGYRPPYQFRAALEYAADAHYLEETFKHYLARAEKAFRYGKDGLNENDFFLPPPYMLDRSHIKAERPLLVSYERPRCHACDILHGGPLNDPRIRKLLGKFEVVQLDMSTDTPLVTPTGKKTTTRQWAQTMNLDYAPTLIFFDERGREIIRIDSVVWFYRLQNVLIYVDSKAYRKQPNFQIWRQQQRR</sequence>
<evidence type="ECO:0000313" key="2">
    <source>
        <dbReference type="EMBL" id="VAX12095.1"/>
    </source>
</evidence>
<dbReference type="InterPro" id="IPR012336">
    <property type="entry name" value="Thioredoxin-like_fold"/>
</dbReference>
<organism evidence="2">
    <name type="scientific">hydrothermal vent metagenome</name>
    <dbReference type="NCBI Taxonomy" id="652676"/>
    <lineage>
        <taxon>unclassified sequences</taxon>
        <taxon>metagenomes</taxon>
        <taxon>ecological metagenomes</taxon>
    </lineage>
</organism>
<dbReference type="PROSITE" id="PS51352">
    <property type="entry name" value="THIOREDOXIN_2"/>
    <property type="match status" value="1"/>
</dbReference>
<gene>
    <name evidence="2" type="ORF">MNBD_GAMMA24-318</name>
</gene>
<dbReference type="InterPro" id="IPR013766">
    <property type="entry name" value="Thioredoxin_domain"/>
</dbReference>
<dbReference type="AlphaFoldDB" id="A0A3B1C073"/>
<name>A0A3B1C073_9ZZZZ</name>
<evidence type="ECO:0000259" key="1">
    <source>
        <dbReference type="PROSITE" id="PS51352"/>
    </source>
</evidence>
<dbReference type="InterPro" id="IPR036249">
    <property type="entry name" value="Thioredoxin-like_sf"/>
</dbReference>
<dbReference type="EMBL" id="UOFZ01000010">
    <property type="protein sequence ID" value="VAX12095.1"/>
    <property type="molecule type" value="Genomic_DNA"/>
</dbReference>